<feature type="region of interest" description="Disordered" evidence="1">
    <location>
        <begin position="181"/>
        <end position="206"/>
    </location>
</feature>
<sequence length="206" mass="23426">MPATRNDQTSLKLSRTSCQQLSTRGANAARTVRQHQGSDYAKGDSAVEQVRDMLIHTASVSQMDSKNSDKTELKDLFRHRFPAESDPNNERVAKLLPENVSENRREPLFDFSPITTARNVLPLSLLYPGLSEEQAKVLMEIEDEIAGWEWAEPYEQLEHDRFHAETRELLAKVDEALAEEFVSVDEENDGDEEGDEKGHSRNRDVE</sequence>
<protein>
    <submittedName>
        <fullName evidence="2">Uncharacterized protein</fullName>
    </submittedName>
</protein>
<dbReference type="AlphaFoldDB" id="A0AAW0B6W6"/>
<feature type="compositionally biased region" description="Basic and acidic residues" evidence="1">
    <location>
        <begin position="196"/>
        <end position="206"/>
    </location>
</feature>
<evidence type="ECO:0000313" key="2">
    <source>
        <dbReference type="EMBL" id="KAK7021771.1"/>
    </source>
</evidence>
<organism evidence="2 3">
    <name type="scientific">Paramarasmius palmivorus</name>
    <dbReference type="NCBI Taxonomy" id="297713"/>
    <lineage>
        <taxon>Eukaryota</taxon>
        <taxon>Fungi</taxon>
        <taxon>Dikarya</taxon>
        <taxon>Basidiomycota</taxon>
        <taxon>Agaricomycotina</taxon>
        <taxon>Agaricomycetes</taxon>
        <taxon>Agaricomycetidae</taxon>
        <taxon>Agaricales</taxon>
        <taxon>Marasmiineae</taxon>
        <taxon>Marasmiaceae</taxon>
        <taxon>Paramarasmius</taxon>
    </lineage>
</organism>
<keyword evidence="3" id="KW-1185">Reference proteome</keyword>
<reference evidence="2 3" key="1">
    <citation type="submission" date="2024-01" db="EMBL/GenBank/DDBJ databases">
        <title>A draft genome for a cacao thread blight-causing isolate of Paramarasmius palmivorus.</title>
        <authorList>
            <person name="Baruah I.K."/>
            <person name="Bukari Y."/>
            <person name="Amoako-Attah I."/>
            <person name="Meinhardt L.W."/>
            <person name="Bailey B.A."/>
            <person name="Cohen S.P."/>
        </authorList>
    </citation>
    <scope>NUCLEOTIDE SEQUENCE [LARGE SCALE GENOMIC DNA]</scope>
    <source>
        <strain evidence="2 3">GH-12</strain>
    </source>
</reference>
<gene>
    <name evidence="2" type="ORF">VNI00_017282</name>
</gene>
<evidence type="ECO:0000313" key="3">
    <source>
        <dbReference type="Proteomes" id="UP001383192"/>
    </source>
</evidence>
<feature type="compositionally biased region" description="Acidic residues" evidence="1">
    <location>
        <begin position="181"/>
        <end position="195"/>
    </location>
</feature>
<feature type="compositionally biased region" description="Polar residues" evidence="1">
    <location>
        <begin position="1"/>
        <end position="25"/>
    </location>
</feature>
<evidence type="ECO:0000256" key="1">
    <source>
        <dbReference type="SAM" id="MobiDB-lite"/>
    </source>
</evidence>
<name>A0AAW0B6W6_9AGAR</name>
<feature type="region of interest" description="Disordered" evidence="1">
    <location>
        <begin position="1"/>
        <end position="43"/>
    </location>
</feature>
<dbReference type="EMBL" id="JAYKXP010000163">
    <property type="protein sequence ID" value="KAK7021771.1"/>
    <property type="molecule type" value="Genomic_DNA"/>
</dbReference>
<proteinExistence type="predicted"/>
<accession>A0AAW0B6W6</accession>
<dbReference type="Proteomes" id="UP001383192">
    <property type="component" value="Unassembled WGS sequence"/>
</dbReference>
<comment type="caution">
    <text evidence="2">The sequence shown here is derived from an EMBL/GenBank/DDBJ whole genome shotgun (WGS) entry which is preliminary data.</text>
</comment>